<evidence type="ECO:0000313" key="16">
    <source>
        <dbReference type="Proteomes" id="UP000254707"/>
    </source>
</evidence>
<dbReference type="GO" id="GO:0001680">
    <property type="term" value="P:tRNA 3'-terminal CCA addition"/>
    <property type="evidence" value="ECO:0007669"/>
    <property type="project" value="UniProtKB-UniRule"/>
</dbReference>
<dbReference type="RefSeq" id="WP_002483262.1">
    <property type="nucleotide sequence ID" value="NZ_CAXOKG010000001.1"/>
</dbReference>
<keyword evidence="5 11" id="KW-0479">Metal-binding</keyword>
<evidence type="ECO:0000259" key="12">
    <source>
        <dbReference type="Pfam" id="PF01743"/>
    </source>
</evidence>
<feature type="binding site" evidence="11">
    <location>
        <position position="164"/>
    </location>
    <ligand>
        <name>CTP</name>
        <dbReference type="ChEBI" id="CHEBI:37563"/>
    </ligand>
</feature>
<keyword evidence="7 11" id="KW-0692">RNA repair</keyword>
<dbReference type="Gene3D" id="1.10.3090.10">
    <property type="entry name" value="cca-adding enzyme, domain 2"/>
    <property type="match status" value="1"/>
</dbReference>
<keyword evidence="9 11" id="KW-0460">Magnesium</keyword>
<feature type="binding site" evidence="11">
    <location>
        <position position="28"/>
    </location>
    <ligand>
        <name>ATP</name>
        <dbReference type="ChEBI" id="CHEBI:30616"/>
    </ligand>
</feature>
<evidence type="ECO:0000256" key="9">
    <source>
        <dbReference type="ARBA" id="ARBA00022842"/>
    </source>
</evidence>
<keyword evidence="10 11" id="KW-0694">RNA-binding</keyword>
<evidence type="ECO:0000256" key="11">
    <source>
        <dbReference type="HAMAP-Rule" id="MF_01263"/>
    </source>
</evidence>
<feature type="domain" description="Poly A polymerase head" evidence="12">
    <location>
        <begin position="23"/>
        <end position="143"/>
    </location>
</feature>
<evidence type="ECO:0000256" key="4">
    <source>
        <dbReference type="ARBA" id="ARBA00022695"/>
    </source>
</evidence>
<evidence type="ECO:0000256" key="5">
    <source>
        <dbReference type="ARBA" id="ARBA00022723"/>
    </source>
</evidence>
<dbReference type="AlphaFoldDB" id="A0A380HL35"/>
<dbReference type="Pfam" id="PF13735">
    <property type="entry name" value="tRNA_NucTran2_2"/>
    <property type="match status" value="1"/>
</dbReference>
<comment type="similarity">
    <text evidence="11">Belongs to the tRNA nucleotidyltransferase/poly(A) polymerase family. Bacterial CCA-adding enzyme type 3 subfamily.</text>
</comment>
<evidence type="ECO:0000256" key="8">
    <source>
        <dbReference type="ARBA" id="ARBA00022840"/>
    </source>
</evidence>
<protein>
    <recommendedName>
        <fullName evidence="11">CCA-adding enzyme</fullName>
        <ecNumber evidence="11">2.7.7.72</ecNumber>
    </recommendedName>
    <alternativeName>
        <fullName evidence="11">CCA tRNA nucleotidyltransferase</fullName>
    </alternativeName>
    <alternativeName>
        <fullName evidence="11">tRNA CCA-pyrophosphorylase</fullName>
    </alternativeName>
    <alternativeName>
        <fullName evidence="11">tRNA adenylyl-/cytidylyl- transferase</fullName>
    </alternativeName>
    <alternativeName>
        <fullName evidence="11">tRNA nucleotidyltransferase</fullName>
    </alternativeName>
    <alternativeName>
        <fullName evidence="11">tRNA-NT</fullName>
    </alternativeName>
</protein>
<reference evidence="15 16" key="1">
    <citation type="submission" date="2018-06" db="EMBL/GenBank/DDBJ databases">
        <authorList>
            <consortium name="Pathogen Informatics"/>
            <person name="Doyle S."/>
        </authorList>
    </citation>
    <scope>NUCLEOTIDE SEQUENCE [LARGE SCALE GENOMIC DNA]</scope>
    <source>
        <strain evidence="15 16">NCTC7688</strain>
    </source>
</reference>
<feature type="binding site" evidence="11">
    <location>
        <position position="31"/>
    </location>
    <ligand>
        <name>ATP</name>
        <dbReference type="ChEBI" id="CHEBI:30616"/>
    </ligand>
</feature>
<evidence type="ECO:0000259" key="13">
    <source>
        <dbReference type="Pfam" id="PF12627"/>
    </source>
</evidence>
<dbReference type="GO" id="GO:0000287">
    <property type="term" value="F:magnesium ion binding"/>
    <property type="evidence" value="ECO:0007669"/>
    <property type="project" value="UniProtKB-UniRule"/>
</dbReference>
<dbReference type="GO" id="GO:0005524">
    <property type="term" value="F:ATP binding"/>
    <property type="evidence" value="ECO:0007669"/>
    <property type="project" value="UniProtKB-UniRule"/>
</dbReference>
<dbReference type="InterPro" id="IPR043519">
    <property type="entry name" value="NT_sf"/>
</dbReference>
<accession>A0A380HL35</accession>
<evidence type="ECO:0000256" key="7">
    <source>
        <dbReference type="ARBA" id="ARBA00022800"/>
    </source>
</evidence>
<evidence type="ECO:0000313" key="15">
    <source>
        <dbReference type="EMBL" id="SUM83008.1"/>
    </source>
</evidence>
<dbReference type="InterPro" id="IPR002646">
    <property type="entry name" value="PolA_pol_head_dom"/>
</dbReference>
<feature type="binding site" evidence="11">
    <location>
        <position position="158"/>
    </location>
    <ligand>
        <name>ATP</name>
        <dbReference type="ChEBI" id="CHEBI:30616"/>
    </ligand>
</feature>
<name>A0A380HL35_STASA</name>
<dbReference type="Proteomes" id="UP000254707">
    <property type="component" value="Unassembled WGS sequence"/>
</dbReference>
<feature type="domain" description="CCA-adding enzyme C-terminal" evidence="14">
    <location>
        <begin position="246"/>
        <end position="395"/>
    </location>
</feature>
<comment type="subunit">
    <text evidence="11">Homodimer.</text>
</comment>
<feature type="binding site" evidence="11">
    <location>
        <position position="155"/>
    </location>
    <ligand>
        <name>ATP</name>
        <dbReference type="ChEBI" id="CHEBI:30616"/>
    </ligand>
</feature>
<dbReference type="NCBIfam" id="NF009814">
    <property type="entry name" value="PRK13299.1"/>
    <property type="match status" value="1"/>
</dbReference>
<keyword evidence="3 11" id="KW-0819">tRNA processing</keyword>
<feature type="binding site" evidence="11">
    <location>
        <position position="161"/>
    </location>
    <ligand>
        <name>CTP</name>
        <dbReference type="ChEBI" id="CHEBI:37563"/>
    </ligand>
</feature>
<feature type="binding site" evidence="11">
    <location>
        <position position="43"/>
    </location>
    <ligand>
        <name>Mg(2+)</name>
        <dbReference type="ChEBI" id="CHEBI:18420"/>
    </ligand>
</feature>
<comment type="miscellaneous">
    <text evidence="11">A single active site specifically recognizes both ATP and CTP and is responsible for their addition.</text>
</comment>
<evidence type="ECO:0000256" key="3">
    <source>
        <dbReference type="ARBA" id="ARBA00022694"/>
    </source>
</evidence>
<comment type="catalytic activity">
    <reaction evidence="11">
        <text>a tRNA precursor + 2 CTP + ATP = a tRNA with a 3' CCA end + 3 diphosphate</text>
        <dbReference type="Rhea" id="RHEA:14433"/>
        <dbReference type="Rhea" id="RHEA-COMP:10465"/>
        <dbReference type="Rhea" id="RHEA-COMP:10468"/>
        <dbReference type="ChEBI" id="CHEBI:30616"/>
        <dbReference type="ChEBI" id="CHEBI:33019"/>
        <dbReference type="ChEBI" id="CHEBI:37563"/>
        <dbReference type="ChEBI" id="CHEBI:74896"/>
        <dbReference type="ChEBI" id="CHEBI:83071"/>
        <dbReference type="EC" id="2.7.7.72"/>
    </reaction>
</comment>
<dbReference type="PANTHER" id="PTHR46173:SF1">
    <property type="entry name" value="CCA TRNA NUCLEOTIDYLTRANSFERASE 1, MITOCHONDRIAL"/>
    <property type="match status" value="1"/>
</dbReference>
<organism evidence="15 16">
    <name type="scientific">Staphylococcus saprophyticus</name>
    <dbReference type="NCBI Taxonomy" id="29385"/>
    <lineage>
        <taxon>Bacteria</taxon>
        <taxon>Bacillati</taxon>
        <taxon>Bacillota</taxon>
        <taxon>Bacilli</taxon>
        <taxon>Bacillales</taxon>
        <taxon>Staphylococcaceae</taxon>
        <taxon>Staphylococcus</taxon>
    </lineage>
</organism>
<dbReference type="SUPFAM" id="SSF81301">
    <property type="entry name" value="Nucleotidyltransferase"/>
    <property type="match status" value="1"/>
</dbReference>
<dbReference type="HAMAP" id="MF_01263">
    <property type="entry name" value="CCA_bact_type3"/>
    <property type="match status" value="1"/>
</dbReference>
<dbReference type="EC" id="2.7.7.72" evidence="11"/>
<dbReference type="Pfam" id="PF01743">
    <property type="entry name" value="PolyA_pol"/>
    <property type="match status" value="1"/>
</dbReference>
<feature type="binding site" evidence="11">
    <location>
        <position position="164"/>
    </location>
    <ligand>
        <name>ATP</name>
        <dbReference type="ChEBI" id="CHEBI:30616"/>
    </ligand>
</feature>
<feature type="binding site" evidence="11">
    <location>
        <position position="31"/>
    </location>
    <ligand>
        <name>CTP</name>
        <dbReference type="ChEBI" id="CHEBI:37563"/>
    </ligand>
</feature>
<feature type="binding site" evidence="11">
    <location>
        <position position="155"/>
    </location>
    <ligand>
        <name>CTP</name>
        <dbReference type="ChEBI" id="CHEBI:37563"/>
    </ligand>
</feature>
<evidence type="ECO:0000256" key="1">
    <source>
        <dbReference type="ARBA" id="ARBA00001946"/>
    </source>
</evidence>
<evidence type="ECO:0000259" key="14">
    <source>
        <dbReference type="Pfam" id="PF13735"/>
    </source>
</evidence>
<feature type="binding site" evidence="11">
    <location>
        <position position="112"/>
    </location>
    <ligand>
        <name>ATP</name>
        <dbReference type="ChEBI" id="CHEBI:30616"/>
    </ligand>
</feature>
<comment type="catalytic activity">
    <reaction evidence="11">
        <text>a tRNA with a 3' CCA end + 2 CTP + ATP = a tRNA with a 3' CCACCA end + 3 diphosphate</text>
        <dbReference type="Rhea" id="RHEA:76235"/>
        <dbReference type="Rhea" id="RHEA-COMP:10468"/>
        <dbReference type="Rhea" id="RHEA-COMP:18655"/>
        <dbReference type="ChEBI" id="CHEBI:30616"/>
        <dbReference type="ChEBI" id="CHEBI:33019"/>
        <dbReference type="ChEBI" id="CHEBI:37563"/>
        <dbReference type="ChEBI" id="CHEBI:83071"/>
        <dbReference type="ChEBI" id="CHEBI:195187"/>
    </reaction>
</comment>
<dbReference type="GO" id="GO:0160016">
    <property type="term" value="F:CCACCA tRNA nucleotidyltransferase activity"/>
    <property type="evidence" value="ECO:0007669"/>
    <property type="project" value="RHEA"/>
</dbReference>
<dbReference type="GO" id="GO:0000049">
    <property type="term" value="F:tRNA binding"/>
    <property type="evidence" value="ECO:0007669"/>
    <property type="project" value="UniProtKB-UniRule"/>
</dbReference>
<dbReference type="EMBL" id="UHED01000001">
    <property type="protein sequence ID" value="SUM83008.1"/>
    <property type="molecule type" value="Genomic_DNA"/>
</dbReference>
<feature type="binding site" evidence="11">
    <location>
        <position position="112"/>
    </location>
    <ligand>
        <name>CTP</name>
        <dbReference type="ChEBI" id="CHEBI:37563"/>
    </ligand>
</feature>
<dbReference type="CDD" id="cd05398">
    <property type="entry name" value="NT_ClassII-CCAase"/>
    <property type="match status" value="1"/>
</dbReference>
<evidence type="ECO:0000256" key="10">
    <source>
        <dbReference type="ARBA" id="ARBA00022884"/>
    </source>
</evidence>
<feature type="binding site" evidence="11">
    <location>
        <position position="28"/>
    </location>
    <ligand>
        <name>CTP</name>
        <dbReference type="ChEBI" id="CHEBI:37563"/>
    </ligand>
</feature>
<dbReference type="Gene3D" id="1.10.246.80">
    <property type="match status" value="1"/>
</dbReference>
<dbReference type="Pfam" id="PF12627">
    <property type="entry name" value="PolyA_pol_RNAbd"/>
    <property type="match status" value="1"/>
</dbReference>
<comment type="cofactor">
    <cofactor evidence="1 11">
        <name>Mg(2+)</name>
        <dbReference type="ChEBI" id="CHEBI:18420"/>
    </cofactor>
</comment>
<gene>
    <name evidence="11 15" type="primary">cca</name>
    <name evidence="15" type="ORF">NCTC7688_01576</name>
</gene>
<dbReference type="Gene3D" id="3.30.460.10">
    <property type="entry name" value="Beta Polymerase, domain 2"/>
    <property type="match status" value="1"/>
</dbReference>
<dbReference type="SUPFAM" id="SSF81891">
    <property type="entry name" value="Poly A polymerase C-terminal region-like"/>
    <property type="match status" value="1"/>
</dbReference>
<dbReference type="InterPro" id="IPR023068">
    <property type="entry name" value="CCA-adding_enz_firmicutes"/>
</dbReference>
<keyword evidence="4 11" id="KW-0548">Nucleotidyltransferase</keyword>
<dbReference type="InterPro" id="IPR032828">
    <property type="entry name" value="PolyA_RNA-bd"/>
</dbReference>
<dbReference type="GO" id="GO:0042245">
    <property type="term" value="P:RNA repair"/>
    <property type="evidence" value="ECO:0007669"/>
    <property type="project" value="UniProtKB-KW"/>
</dbReference>
<dbReference type="InterPro" id="IPR032810">
    <property type="entry name" value="CCA-adding_enz_C"/>
</dbReference>
<keyword evidence="8 11" id="KW-0067">ATP-binding</keyword>
<proteinExistence type="inferred from homology"/>
<keyword evidence="2 11" id="KW-0808">Transferase</keyword>
<dbReference type="GO" id="GO:0004810">
    <property type="term" value="F:CCA tRNA nucleotidyltransferase activity"/>
    <property type="evidence" value="ECO:0007669"/>
    <property type="project" value="UniProtKB-UniRule"/>
</dbReference>
<evidence type="ECO:0000256" key="2">
    <source>
        <dbReference type="ARBA" id="ARBA00022679"/>
    </source>
</evidence>
<dbReference type="PANTHER" id="PTHR46173">
    <property type="entry name" value="CCA TRNA NUCLEOTIDYLTRANSFERASE 1, MITOCHONDRIAL"/>
    <property type="match status" value="1"/>
</dbReference>
<sequence length="399" mass="46729">MTNSLFETAKPILEKLQAHHFQAYFVGGSVRDYLMNRPIHDIDITTSATPDEIETVFDKTIPIGREHGTINVIYKGEQYEVTTFRSEGDYDDHRRPNEVFFVRNLYDDVQRRDFTMNAIAMDINYQIFDYFEGQQDIKHQLIRTVGNPDERFDEDALRIIRGLRFQSQFGFHLEEATFTAMFNHIADIKYLAIERIVVELKKLTNGDFVSKSFNNLKHFMAFKYIPFFKHYDITKFTLRNAMPFTTFVAFLISQQREIDANIADLKVSNNEKKRIKTLVQLIDQIDEVQTKSQLKLFVYDYGKKDILEVLSYLDELKRNRITSISPLIVNDQTVTEVAKQLPMLSRSEMDINGKDILEIANKKSGPWLKETLREVEYAIISGEVVNFKPELKKWVKTRV</sequence>
<feature type="binding site" evidence="11">
    <location>
        <position position="41"/>
    </location>
    <ligand>
        <name>Mg(2+)</name>
        <dbReference type="ChEBI" id="CHEBI:18420"/>
    </ligand>
</feature>
<feature type="binding site" evidence="11">
    <location>
        <position position="161"/>
    </location>
    <ligand>
        <name>ATP</name>
        <dbReference type="ChEBI" id="CHEBI:30616"/>
    </ligand>
</feature>
<dbReference type="InterPro" id="IPR050264">
    <property type="entry name" value="Bact_CCA-adding_enz_type3_sf"/>
</dbReference>
<feature type="binding site" evidence="11">
    <location>
        <position position="158"/>
    </location>
    <ligand>
        <name>CTP</name>
        <dbReference type="ChEBI" id="CHEBI:37563"/>
    </ligand>
</feature>
<comment type="function">
    <text evidence="11">Catalyzes the addition and repair of the essential 3'-terminal CCA sequence in tRNAs without using a nucleic acid template. Adds these three nucleotides in the order of C, C, and A to the tRNA nucleotide-73, using CTP and ATP as substrates and producing inorganic pyrophosphate. tRNA 3'-terminal CCA addition is required both for tRNA processing and repair. Also involved in tRNA surveillance by mediating tandem CCA addition to generate a CCACCA at the 3' terminus of unstable tRNAs. While stable tRNAs receive only 3'-terminal CCA, unstable tRNAs are marked with CCACCA and rapidly degraded.</text>
</comment>
<evidence type="ECO:0000256" key="6">
    <source>
        <dbReference type="ARBA" id="ARBA00022741"/>
    </source>
</evidence>
<feature type="domain" description="tRNA nucleotidyltransferase/poly(A) polymerase RNA and SrmB- binding" evidence="13">
    <location>
        <begin position="170"/>
        <end position="228"/>
    </location>
</feature>
<keyword evidence="6 11" id="KW-0547">Nucleotide-binding</keyword>